<proteinExistence type="predicted"/>
<accession>A0ABW2E329</accession>
<keyword evidence="2" id="KW-1185">Reference proteome</keyword>
<dbReference type="RefSeq" id="WP_189875907.1">
    <property type="nucleotide sequence ID" value="NZ_BMWA01000018.1"/>
</dbReference>
<dbReference type="Proteomes" id="UP001596409">
    <property type="component" value="Unassembled WGS sequence"/>
</dbReference>
<comment type="caution">
    <text evidence="1">The sequence shown here is derived from an EMBL/GenBank/DDBJ whole genome shotgun (WGS) entry which is preliminary data.</text>
</comment>
<organism evidence="1 2">
    <name type="scientific">Streptomyces viridiviolaceus</name>
    <dbReference type="NCBI Taxonomy" id="68282"/>
    <lineage>
        <taxon>Bacteria</taxon>
        <taxon>Bacillati</taxon>
        <taxon>Actinomycetota</taxon>
        <taxon>Actinomycetes</taxon>
        <taxon>Kitasatosporales</taxon>
        <taxon>Streptomycetaceae</taxon>
        <taxon>Streptomyces</taxon>
    </lineage>
</organism>
<evidence type="ECO:0000313" key="1">
    <source>
        <dbReference type="EMBL" id="MFC7014534.1"/>
    </source>
</evidence>
<sequence>MDDPEITIKLTRDEATILSDWLERLQMTDLSNTVDDPAAWAPIHRIAGQLDKMLPALFFPDYDVRLEEARRRLRPTDGDSAED</sequence>
<dbReference type="EMBL" id="JBHSYM010000049">
    <property type="protein sequence ID" value="MFC7014534.1"/>
    <property type="molecule type" value="Genomic_DNA"/>
</dbReference>
<name>A0ABW2E329_9ACTN</name>
<reference evidence="2" key="1">
    <citation type="journal article" date="2019" name="Int. J. Syst. Evol. Microbiol.">
        <title>The Global Catalogue of Microorganisms (GCM) 10K type strain sequencing project: providing services to taxonomists for standard genome sequencing and annotation.</title>
        <authorList>
            <consortium name="The Broad Institute Genomics Platform"/>
            <consortium name="The Broad Institute Genome Sequencing Center for Infectious Disease"/>
            <person name="Wu L."/>
            <person name="Ma J."/>
        </authorList>
    </citation>
    <scope>NUCLEOTIDE SEQUENCE [LARGE SCALE GENOMIC DNA]</scope>
    <source>
        <strain evidence="2">JCM 4855</strain>
    </source>
</reference>
<gene>
    <name evidence="1" type="ORF">ACFQMH_23035</name>
</gene>
<evidence type="ECO:0000313" key="2">
    <source>
        <dbReference type="Proteomes" id="UP001596409"/>
    </source>
</evidence>
<protein>
    <submittedName>
        <fullName evidence="1">Uncharacterized protein</fullName>
    </submittedName>
</protein>